<dbReference type="EMBL" id="CP080467">
    <property type="protein sequence ID" value="UNO47703.1"/>
    <property type="molecule type" value="Genomic_DNA"/>
</dbReference>
<name>T0BH03_ALIAG</name>
<dbReference type="Proteomes" id="UP000829401">
    <property type="component" value="Chromosome"/>
</dbReference>
<dbReference type="InterPro" id="IPR050189">
    <property type="entry name" value="MFS_Efflux_Transporters"/>
</dbReference>
<evidence type="ECO:0000256" key="4">
    <source>
        <dbReference type="ARBA" id="ARBA00022692"/>
    </source>
</evidence>
<dbReference type="InterPro" id="IPR020846">
    <property type="entry name" value="MFS_dom"/>
</dbReference>
<dbReference type="KEGG" id="aaco:K1I37_13500"/>
<keyword evidence="6" id="KW-0472">Membrane</keyword>
<sequence length="235" mass="25848">MARTVSPWLIFSVAFSAGVIATLVQFSVPPVLPLLQARFATPYAETGLFMSLFALATLLSAVPGGFVVQRYGVRAVGLVGLGTMFVGVLCCFWAFDFTWYLIGRVVCGVGFGLVSVAAPSAIGSFVPPDMMSMAMGIWSTWVPFGSFVMFLVAPVLVVHWTFASLYLALLIVLALDWIVYVVFIPPLQQTAERRAGSQPDDAPPRNSSMWMRQLKRPMMWCRWSICVVYVLLLCI</sequence>
<proteinExistence type="predicted"/>
<dbReference type="PANTHER" id="PTHR43124:SF3">
    <property type="entry name" value="CHLORAMPHENICOL EFFLUX PUMP RV0191"/>
    <property type="match status" value="1"/>
</dbReference>
<dbReference type="eggNOG" id="COG2814">
    <property type="taxonomic scope" value="Bacteria"/>
</dbReference>
<evidence type="ECO:0000256" key="1">
    <source>
        <dbReference type="ARBA" id="ARBA00004651"/>
    </source>
</evidence>
<dbReference type="AlphaFoldDB" id="T0BH03"/>
<dbReference type="GO" id="GO:0005886">
    <property type="term" value="C:plasma membrane"/>
    <property type="evidence" value="ECO:0007669"/>
    <property type="project" value="UniProtKB-SubCell"/>
</dbReference>
<dbReference type="InterPro" id="IPR036259">
    <property type="entry name" value="MFS_trans_sf"/>
</dbReference>
<evidence type="ECO:0000256" key="2">
    <source>
        <dbReference type="ARBA" id="ARBA00022448"/>
    </source>
</evidence>
<evidence type="ECO:0000313" key="7">
    <source>
        <dbReference type="EMBL" id="UNO47703.1"/>
    </source>
</evidence>
<evidence type="ECO:0000256" key="5">
    <source>
        <dbReference type="ARBA" id="ARBA00022989"/>
    </source>
</evidence>
<gene>
    <name evidence="7" type="ORF">K1I37_13500</name>
</gene>
<dbReference type="GO" id="GO:0022857">
    <property type="term" value="F:transmembrane transporter activity"/>
    <property type="evidence" value="ECO:0007669"/>
    <property type="project" value="InterPro"/>
</dbReference>
<keyword evidence="5" id="KW-1133">Transmembrane helix</keyword>
<dbReference type="PANTHER" id="PTHR43124">
    <property type="entry name" value="PURINE EFFLUX PUMP PBUE"/>
    <property type="match status" value="1"/>
</dbReference>
<keyword evidence="2" id="KW-0813">Transport</keyword>
<evidence type="ECO:0000313" key="8">
    <source>
        <dbReference type="Proteomes" id="UP000829401"/>
    </source>
</evidence>
<dbReference type="STRING" id="1356854.N007_13375"/>
<dbReference type="Gene3D" id="1.20.1250.20">
    <property type="entry name" value="MFS general substrate transporter like domains"/>
    <property type="match status" value="1"/>
</dbReference>
<keyword evidence="3" id="KW-1003">Cell membrane</keyword>
<accession>A0A9E6ZG49</accession>
<dbReference type="SUPFAM" id="SSF103473">
    <property type="entry name" value="MFS general substrate transporter"/>
    <property type="match status" value="1"/>
</dbReference>
<protein>
    <submittedName>
        <fullName evidence="7">MFS transporter</fullName>
    </submittedName>
</protein>
<keyword evidence="8" id="KW-1185">Reference proteome</keyword>
<reference evidence="8" key="1">
    <citation type="journal article" date="2022" name="G3 (Bethesda)">
        <title>Unveiling the complete genome sequence of Alicyclobacillus acidoterrestris DSM 3922T, a taint-producing strain.</title>
        <authorList>
            <person name="Leonardo I.C."/>
            <person name="Barreto Crespo M.T."/>
            <person name="Gaspar F.B."/>
        </authorList>
    </citation>
    <scope>NUCLEOTIDE SEQUENCE [LARGE SCALE GENOMIC DNA]</scope>
    <source>
        <strain evidence="8">DSM 3922</strain>
    </source>
</reference>
<accession>T0BH03</accession>
<dbReference type="Pfam" id="PF07690">
    <property type="entry name" value="MFS_1"/>
    <property type="match status" value="1"/>
</dbReference>
<comment type="subcellular location">
    <subcellularLocation>
        <location evidence="1">Cell membrane</location>
        <topology evidence="1">Multi-pass membrane protein</topology>
    </subcellularLocation>
</comment>
<dbReference type="PROSITE" id="PS50850">
    <property type="entry name" value="MFS"/>
    <property type="match status" value="1"/>
</dbReference>
<organism evidence="7 8">
    <name type="scientific">Alicyclobacillus acidoterrestris (strain ATCC 49025 / DSM 3922 / CIP 106132 / NCIMB 13137 / GD3B)</name>
    <dbReference type="NCBI Taxonomy" id="1356854"/>
    <lineage>
        <taxon>Bacteria</taxon>
        <taxon>Bacillati</taxon>
        <taxon>Bacillota</taxon>
        <taxon>Bacilli</taxon>
        <taxon>Bacillales</taxon>
        <taxon>Alicyclobacillaceae</taxon>
        <taxon>Alicyclobacillus</taxon>
    </lineage>
</organism>
<evidence type="ECO:0000256" key="6">
    <source>
        <dbReference type="ARBA" id="ARBA00023136"/>
    </source>
</evidence>
<dbReference type="InterPro" id="IPR011701">
    <property type="entry name" value="MFS"/>
</dbReference>
<evidence type="ECO:0000256" key="3">
    <source>
        <dbReference type="ARBA" id="ARBA00022475"/>
    </source>
</evidence>
<keyword evidence="4" id="KW-0812">Transmembrane</keyword>
<dbReference type="OrthoDB" id="9773404at2"/>